<dbReference type="EMBL" id="AM920689">
    <property type="protein sequence ID" value="CAP52693.1"/>
    <property type="molecule type" value="Genomic_DNA"/>
</dbReference>
<dbReference type="Proteomes" id="UP000001188">
    <property type="component" value="Chromosome"/>
</dbReference>
<keyword evidence="1" id="KW-1133">Transmembrane helix</keyword>
<dbReference type="KEGG" id="xca:xcc-b100_3328"/>
<gene>
    <name evidence="2" type="ORF">XCCB100_3328</name>
</gene>
<accession>B0RYH3</accession>
<feature type="transmembrane region" description="Helical" evidence="1">
    <location>
        <begin position="34"/>
        <end position="53"/>
    </location>
</feature>
<keyword evidence="1" id="KW-0472">Membrane</keyword>
<sequence length="136" mass="14664">MQEQIIDQDKAAVRQARDDVFFGNLKDFVEMMKCWGLGTAFIAAGFSVIASGLPIGFRLLGAMASLVVGLMIVIASVVIHSRHRMAAHGQTRGQQLERMARFSFLMVSGLLVCGVTAEVIKHKMALSAASVAAEIK</sequence>
<evidence type="ECO:0000256" key="1">
    <source>
        <dbReference type="SAM" id="Phobius"/>
    </source>
</evidence>
<proteinExistence type="predicted"/>
<dbReference type="AlphaFoldDB" id="B0RYH3"/>
<keyword evidence="1" id="KW-0812">Transmembrane</keyword>
<evidence type="ECO:0000313" key="2">
    <source>
        <dbReference type="EMBL" id="CAP52693.1"/>
    </source>
</evidence>
<feature type="transmembrane region" description="Helical" evidence="1">
    <location>
        <begin position="59"/>
        <end position="79"/>
    </location>
</feature>
<evidence type="ECO:0000313" key="3">
    <source>
        <dbReference type="Proteomes" id="UP000001188"/>
    </source>
</evidence>
<organism evidence="2 3">
    <name type="scientific">Xanthomonas campestris pv. campestris (strain B100)</name>
    <dbReference type="NCBI Taxonomy" id="509169"/>
    <lineage>
        <taxon>Bacteria</taxon>
        <taxon>Pseudomonadati</taxon>
        <taxon>Pseudomonadota</taxon>
        <taxon>Gammaproteobacteria</taxon>
        <taxon>Lysobacterales</taxon>
        <taxon>Lysobacteraceae</taxon>
        <taxon>Xanthomonas</taxon>
    </lineage>
</organism>
<name>B0RYH3_XANCB</name>
<dbReference type="HOGENOM" id="CLU_1874637_0_0_6"/>
<protein>
    <submittedName>
        <fullName evidence="2">Uncharacterized protein</fullName>
    </submittedName>
</protein>
<feature type="transmembrane region" description="Helical" evidence="1">
    <location>
        <begin position="100"/>
        <end position="120"/>
    </location>
</feature>
<reference evidence="2 3" key="1">
    <citation type="journal article" date="2008" name="J. Biotechnol.">
        <title>The genome of Xanthomonas campestris pv. campestris B100 and its use for the reconstruction of metabolic pathways involved in xanthan biosynthesis.</title>
        <authorList>
            <person name="Vorholter F.J."/>
            <person name="Schneiker S."/>
            <person name="Goesmann A."/>
            <person name="Krause L."/>
            <person name="Bekel T."/>
            <person name="Kaiser O."/>
            <person name="Linke B."/>
            <person name="Patschkowski T."/>
            <person name="Ruckert C."/>
            <person name="Schmid J."/>
            <person name="Sidhu V.K."/>
            <person name="Sieber V."/>
            <person name="Tauch A."/>
            <person name="Watt S.A."/>
            <person name="Weisshaar B."/>
            <person name="Becker A."/>
            <person name="Niehaus K."/>
            <person name="Puhler A."/>
        </authorList>
    </citation>
    <scope>NUCLEOTIDE SEQUENCE [LARGE SCALE GENOMIC DNA]</scope>
    <source>
        <strain evidence="2 3">B100</strain>
    </source>
</reference>